<proteinExistence type="predicted"/>
<dbReference type="SUPFAM" id="SSF48371">
    <property type="entry name" value="ARM repeat"/>
    <property type="match status" value="1"/>
</dbReference>
<dbReference type="OMA" id="RIFMEYF"/>
<protein>
    <recommendedName>
        <fullName evidence="3">PUM-HD domain-containing protein</fullName>
    </recommendedName>
</protein>
<dbReference type="InterPro" id="IPR011989">
    <property type="entry name" value="ARM-like"/>
</dbReference>
<sequence length="417" mass="48773">MEQTAIYLKDLDMSILAANKPTLSRVCLQIKPYITELSVSKITTDKIQEIVEICDDKQLVELSKRMKIENMIYHNLGSKVLEVFVGKGVFAFLTDYMDANLQKCFNDGHATFVVRKMIEMGYKTVITPENIEFEKECVLNTVLVYLRSGGAHSECESGVENQKVGRRSHSDTGHSYSLARDIQNAKKSIIKHVLKTLFTYETLTEMKYSFFLEHFVKIMGENETKIIFKRIKNDLQSLAANKYSNYMVQSFIEKYDNTVELVHSLDLTTLHENVIQKILLKLQSQRNDKMAEQVIKKYYRDLKSFLFINGCVNLRCLPVTKRLFIIKEHNMNINDVFSENFGKESFKGDIEIVRYYLMGNEETKKKNLFVKKMMNECWGKKGEEVLVWMSRCCDYETRKKILKQLRQRKKRTMSKIE</sequence>
<dbReference type="RefSeq" id="XP_008074417.1">
    <property type="nucleotide sequence ID" value="XM_008076226.1"/>
</dbReference>
<dbReference type="InParanoid" id="L2GVJ2"/>
<dbReference type="GeneID" id="19879276"/>
<dbReference type="Proteomes" id="UP000011081">
    <property type="component" value="Unassembled WGS sequence"/>
</dbReference>
<dbReference type="AlphaFoldDB" id="L2GVJ2"/>
<name>L2GVJ2_VAVCU</name>
<evidence type="ECO:0008006" key="3">
    <source>
        <dbReference type="Google" id="ProtNLM"/>
    </source>
</evidence>
<evidence type="ECO:0000313" key="2">
    <source>
        <dbReference type="Proteomes" id="UP000011081"/>
    </source>
</evidence>
<organism evidence="1 2">
    <name type="scientific">Vavraia culicis (isolate floridensis)</name>
    <name type="common">Microsporidian parasite</name>
    <dbReference type="NCBI Taxonomy" id="948595"/>
    <lineage>
        <taxon>Eukaryota</taxon>
        <taxon>Fungi</taxon>
        <taxon>Fungi incertae sedis</taxon>
        <taxon>Microsporidia</taxon>
        <taxon>Pleistophoridae</taxon>
        <taxon>Vavraia</taxon>
    </lineage>
</organism>
<dbReference type="EMBL" id="GL877424">
    <property type="protein sequence ID" value="ELA47125.1"/>
    <property type="molecule type" value="Genomic_DNA"/>
</dbReference>
<keyword evidence="2" id="KW-1185">Reference proteome</keyword>
<dbReference type="InterPro" id="IPR016024">
    <property type="entry name" value="ARM-type_fold"/>
</dbReference>
<dbReference type="OrthoDB" id="392571at2759"/>
<reference evidence="2" key="1">
    <citation type="submission" date="2011-03" db="EMBL/GenBank/DDBJ databases">
        <title>The genome sequence of Vavraia culicis strain floridensis.</title>
        <authorList>
            <consortium name="The Broad Institute Genome Sequencing Platform"/>
            <person name="Cuomo C."/>
            <person name="Becnel J."/>
            <person name="Sanscrainte N."/>
            <person name="Young S.K."/>
            <person name="Zeng Q."/>
            <person name="Gargeya S."/>
            <person name="Fitzgerald M."/>
            <person name="Haas B."/>
            <person name="Abouelleil A."/>
            <person name="Alvarado L."/>
            <person name="Arachchi H.M."/>
            <person name="Berlin A."/>
            <person name="Chapman S.B."/>
            <person name="Gearin G."/>
            <person name="Goldberg J."/>
            <person name="Griggs A."/>
            <person name="Gujja S."/>
            <person name="Hansen M."/>
            <person name="Heiman D."/>
            <person name="Howarth C."/>
            <person name="Larimer J."/>
            <person name="Lui A."/>
            <person name="MacDonald P.J.P."/>
            <person name="McCowen C."/>
            <person name="Montmayeur A."/>
            <person name="Murphy C."/>
            <person name="Neiman D."/>
            <person name="Pearson M."/>
            <person name="Priest M."/>
            <person name="Roberts A."/>
            <person name="Saif S."/>
            <person name="Shea T."/>
            <person name="Sisk P."/>
            <person name="Stolte C."/>
            <person name="Sykes S."/>
            <person name="Wortman J."/>
            <person name="Nusbaum C."/>
            <person name="Birren B."/>
        </authorList>
    </citation>
    <scope>NUCLEOTIDE SEQUENCE [LARGE SCALE GENOMIC DNA]</scope>
    <source>
        <strain evidence="2">floridensis</strain>
    </source>
</reference>
<evidence type="ECO:0000313" key="1">
    <source>
        <dbReference type="EMBL" id="ELA47125.1"/>
    </source>
</evidence>
<accession>L2GVJ2</accession>
<dbReference type="Gene3D" id="1.25.10.10">
    <property type="entry name" value="Leucine-rich Repeat Variant"/>
    <property type="match status" value="1"/>
</dbReference>
<gene>
    <name evidence="1" type="ORF">VCUG_01398</name>
</gene>
<dbReference type="VEuPathDB" id="MicrosporidiaDB:VCUG_01398"/>
<dbReference type="HOGENOM" id="CLU_659202_0_0_1"/>